<evidence type="ECO:0000256" key="11">
    <source>
        <dbReference type="ARBA" id="ARBA00031693"/>
    </source>
</evidence>
<keyword evidence="15" id="KW-1185">Reference proteome</keyword>
<dbReference type="PANTHER" id="PTHR43344:SF2">
    <property type="entry name" value="PHOSPHOSERINE PHOSPHATASE"/>
    <property type="match status" value="1"/>
</dbReference>
<keyword evidence="8" id="KW-0378">Hydrolase</keyword>
<dbReference type="SFLD" id="SFLDG01137">
    <property type="entry name" value="C1.6.1:_Phosphoserine_Phosphat"/>
    <property type="match status" value="1"/>
</dbReference>
<evidence type="ECO:0000256" key="6">
    <source>
        <dbReference type="ARBA" id="ARBA00022605"/>
    </source>
</evidence>
<dbReference type="Proteomes" id="UP001501321">
    <property type="component" value="Unassembled WGS sequence"/>
</dbReference>
<sequence>MPFSSLPTRLADWPALFPASGLLRLGAQGAEPVASLPDHAGILVLMGRPLAVSELAPLAARLGQAPVTLPPFNVAGVEVLVLLTAGFDEALGEWLKAQEWSLDAAYVRALPDLAEPGLLLMDMDSTAIQIECIDEIARLAGVGEQVAAVTAAAMQGKLEFCDSLRNRVALLKDADAGILEQVVDLMPLMPGLEILVARLKQAGWKVAIASGGFTRFAGHLQQTLGLDHIEANNLVVRDGRLTGEVDGRIVDGKVKAQTLLDLKVRYGIADHQTVAIGDGANDLPMLANAALGLALHAKPIVRQQAQVAIARLDLEAALCLLEAGSRLAALRG</sequence>
<dbReference type="SUPFAM" id="SSF56784">
    <property type="entry name" value="HAD-like"/>
    <property type="match status" value="1"/>
</dbReference>
<dbReference type="Pfam" id="PF00702">
    <property type="entry name" value="Hydrolase"/>
    <property type="match status" value="1"/>
</dbReference>
<keyword evidence="7" id="KW-0479">Metal-binding</keyword>
<name>A0ABP8QBD9_9GAMM</name>
<comment type="cofactor">
    <cofactor evidence="1">
        <name>Mg(2+)</name>
        <dbReference type="ChEBI" id="CHEBI:18420"/>
    </cofactor>
</comment>
<dbReference type="Gene3D" id="3.30.70.2020">
    <property type="match status" value="1"/>
</dbReference>
<protein>
    <recommendedName>
        <fullName evidence="5">Phosphoserine phosphatase</fullName>
        <ecNumber evidence="4">3.1.3.3</ecNumber>
    </recommendedName>
    <alternativeName>
        <fullName evidence="11">O-phosphoserine phosphohydrolase</fullName>
    </alternativeName>
</protein>
<comment type="caution">
    <text evidence="14">The sequence shown here is derived from an EMBL/GenBank/DDBJ whole genome shotgun (WGS) entry which is preliminary data.</text>
</comment>
<evidence type="ECO:0000256" key="7">
    <source>
        <dbReference type="ARBA" id="ARBA00022723"/>
    </source>
</evidence>
<dbReference type="PANTHER" id="PTHR43344">
    <property type="entry name" value="PHOSPHOSERINE PHOSPHATASE"/>
    <property type="match status" value="1"/>
</dbReference>
<evidence type="ECO:0000256" key="3">
    <source>
        <dbReference type="ARBA" id="ARBA00009184"/>
    </source>
</evidence>
<comment type="pathway">
    <text evidence="2">Amino-acid biosynthesis; L-serine biosynthesis; L-serine from 3-phospho-D-glycerate: step 3/3.</text>
</comment>
<dbReference type="Gene3D" id="1.10.150.210">
    <property type="entry name" value="Phosphoserine phosphatase, domain 2"/>
    <property type="match status" value="1"/>
</dbReference>
<evidence type="ECO:0000256" key="13">
    <source>
        <dbReference type="ARBA" id="ARBA00048523"/>
    </source>
</evidence>
<dbReference type="InterPro" id="IPR050582">
    <property type="entry name" value="HAD-like_SerB"/>
</dbReference>
<evidence type="ECO:0000256" key="2">
    <source>
        <dbReference type="ARBA" id="ARBA00005135"/>
    </source>
</evidence>
<comment type="catalytic activity">
    <reaction evidence="12">
        <text>O-phospho-L-serine + H2O = L-serine + phosphate</text>
        <dbReference type="Rhea" id="RHEA:21208"/>
        <dbReference type="ChEBI" id="CHEBI:15377"/>
        <dbReference type="ChEBI" id="CHEBI:33384"/>
        <dbReference type="ChEBI" id="CHEBI:43474"/>
        <dbReference type="ChEBI" id="CHEBI:57524"/>
        <dbReference type="EC" id="3.1.3.3"/>
    </reaction>
</comment>
<dbReference type="NCBIfam" id="TIGR00338">
    <property type="entry name" value="serB"/>
    <property type="match status" value="1"/>
</dbReference>
<dbReference type="EC" id="3.1.3.3" evidence="4"/>
<reference evidence="15" key="1">
    <citation type="journal article" date="2019" name="Int. J. Syst. Evol. Microbiol.">
        <title>The Global Catalogue of Microorganisms (GCM) 10K type strain sequencing project: providing services to taxonomists for standard genome sequencing and annotation.</title>
        <authorList>
            <consortium name="The Broad Institute Genomics Platform"/>
            <consortium name="The Broad Institute Genome Sequencing Center for Infectious Disease"/>
            <person name="Wu L."/>
            <person name="Ma J."/>
        </authorList>
    </citation>
    <scope>NUCLEOTIDE SEQUENCE [LARGE SCALE GENOMIC DNA]</scope>
    <source>
        <strain evidence="15">JCM 32226</strain>
    </source>
</reference>
<comment type="catalytic activity">
    <reaction evidence="13">
        <text>O-phospho-D-serine + H2O = D-serine + phosphate</text>
        <dbReference type="Rhea" id="RHEA:24873"/>
        <dbReference type="ChEBI" id="CHEBI:15377"/>
        <dbReference type="ChEBI" id="CHEBI:35247"/>
        <dbReference type="ChEBI" id="CHEBI:43474"/>
        <dbReference type="ChEBI" id="CHEBI:58680"/>
        <dbReference type="EC" id="3.1.3.3"/>
    </reaction>
</comment>
<dbReference type="EMBL" id="BAABFC010000012">
    <property type="protein sequence ID" value="GAA4499096.1"/>
    <property type="molecule type" value="Genomic_DNA"/>
</dbReference>
<evidence type="ECO:0000256" key="5">
    <source>
        <dbReference type="ARBA" id="ARBA00015196"/>
    </source>
</evidence>
<evidence type="ECO:0000256" key="8">
    <source>
        <dbReference type="ARBA" id="ARBA00022801"/>
    </source>
</evidence>
<evidence type="ECO:0000256" key="1">
    <source>
        <dbReference type="ARBA" id="ARBA00001946"/>
    </source>
</evidence>
<dbReference type="InterPro" id="IPR004469">
    <property type="entry name" value="PSP"/>
</dbReference>
<gene>
    <name evidence="14" type="primary">serB</name>
    <name evidence="14" type="ORF">GCM10023095_18660</name>
</gene>
<keyword evidence="10" id="KW-0718">Serine biosynthesis</keyword>
<keyword evidence="6" id="KW-0028">Amino-acid biosynthesis</keyword>
<comment type="similarity">
    <text evidence="3">Belongs to the HAD-like hydrolase superfamily. SerB family.</text>
</comment>
<dbReference type="InterPro" id="IPR023214">
    <property type="entry name" value="HAD_sf"/>
</dbReference>
<dbReference type="RefSeq" id="WP_345012333.1">
    <property type="nucleotide sequence ID" value="NZ_BAABFC010000012.1"/>
</dbReference>
<dbReference type="Gene3D" id="3.40.50.1000">
    <property type="entry name" value="HAD superfamily/HAD-like"/>
    <property type="match status" value="1"/>
</dbReference>
<evidence type="ECO:0000256" key="12">
    <source>
        <dbReference type="ARBA" id="ARBA00048138"/>
    </source>
</evidence>
<dbReference type="SFLD" id="SFLDS00003">
    <property type="entry name" value="Haloacid_Dehalogenase"/>
    <property type="match status" value="1"/>
</dbReference>
<evidence type="ECO:0000256" key="4">
    <source>
        <dbReference type="ARBA" id="ARBA00012640"/>
    </source>
</evidence>
<evidence type="ECO:0000256" key="9">
    <source>
        <dbReference type="ARBA" id="ARBA00022842"/>
    </source>
</evidence>
<accession>A0ABP8QBD9</accession>
<dbReference type="InterPro" id="IPR036412">
    <property type="entry name" value="HAD-like_sf"/>
</dbReference>
<evidence type="ECO:0000313" key="14">
    <source>
        <dbReference type="EMBL" id="GAA4499096.1"/>
    </source>
</evidence>
<keyword evidence="9" id="KW-0460">Magnesium</keyword>
<evidence type="ECO:0000313" key="15">
    <source>
        <dbReference type="Proteomes" id="UP001501321"/>
    </source>
</evidence>
<evidence type="ECO:0000256" key="10">
    <source>
        <dbReference type="ARBA" id="ARBA00023299"/>
    </source>
</evidence>
<dbReference type="SFLD" id="SFLDF00029">
    <property type="entry name" value="phosphoserine_phosphatase"/>
    <property type="match status" value="1"/>
</dbReference>
<organism evidence="14 15">
    <name type="scientific">Pseudaeromonas paramecii</name>
    <dbReference type="NCBI Taxonomy" id="2138166"/>
    <lineage>
        <taxon>Bacteria</taxon>
        <taxon>Pseudomonadati</taxon>
        <taxon>Pseudomonadota</taxon>
        <taxon>Gammaproteobacteria</taxon>
        <taxon>Aeromonadales</taxon>
        <taxon>Aeromonadaceae</taxon>
        <taxon>Pseudaeromonas</taxon>
    </lineage>
</organism>
<dbReference type="NCBIfam" id="TIGR01488">
    <property type="entry name" value="HAD-SF-IB"/>
    <property type="match status" value="1"/>
</dbReference>
<dbReference type="SFLD" id="SFLDG01136">
    <property type="entry name" value="C1.6:_Phosphoserine_Phosphatas"/>
    <property type="match status" value="1"/>
</dbReference>
<proteinExistence type="inferred from homology"/>